<dbReference type="PANTHER" id="PTHR33884">
    <property type="entry name" value="UPF0410 PROTEIN YMGE"/>
    <property type="match status" value="1"/>
</dbReference>
<dbReference type="AlphaFoldDB" id="A0A4U1MPI1"/>
<dbReference type="EMBL" id="SWFM01000001">
    <property type="protein sequence ID" value="TKD72592.1"/>
    <property type="molecule type" value="Genomic_DNA"/>
</dbReference>
<keyword evidence="3" id="KW-1003">Cell membrane</keyword>
<dbReference type="InterPro" id="IPR007341">
    <property type="entry name" value="Transgly_assoc"/>
</dbReference>
<organism evidence="8 9">
    <name type="scientific">Guptibacillus hwajinpoensis</name>
    <dbReference type="NCBI Taxonomy" id="208199"/>
    <lineage>
        <taxon>Bacteria</taxon>
        <taxon>Bacillati</taxon>
        <taxon>Bacillota</taxon>
        <taxon>Bacilli</taxon>
        <taxon>Bacillales</taxon>
        <taxon>Guptibacillaceae</taxon>
        <taxon>Guptibacillus</taxon>
    </lineage>
</organism>
<feature type="transmembrane region" description="Helical" evidence="7">
    <location>
        <begin position="29"/>
        <end position="50"/>
    </location>
</feature>
<dbReference type="Pfam" id="PF04226">
    <property type="entry name" value="Transgly_assoc"/>
    <property type="match status" value="1"/>
</dbReference>
<evidence type="ECO:0000256" key="3">
    <source>
        <dbReference type="ARBA" id="ARBA00022475"/>
    </source>
</evidence>
<keyword evidence="6 7" id="KW-0472">Membrane</keyword>
<dbReference type="PANTHER" id="PTHR33884:SF3">
    <property type="entry name" value="UPF0410 PROTEIN YMGE"/>
    <property type="match status" value="1"/>
</dbReference>
<dbReference type="OrthoDB" id="1632160at2"/>
<protein>
    <submittedName>
        <fullName evidence="8">GlsB/YeaQ/YmgE family stress response membrane protein</fullName>
    </submittedName>
</protein>
<comment type="similarity">
    <text evidence="2">Belongs to the UPF0410 family.</text>
</comment>
<dbReference type="GO" id="GO:0005886">
    <property type="term" value="C:plasma membrane"/>
    <property type="evidence" value="ECO:0007669"/>
    <property type="project" value="UniProtKB-SubCell"/>
</dbReference>
<evidence type="ECO:0000256" key="2">
    <source>
        <dbReference type="ARBA" id="ARBA00011006"/>
    </source>
</evidence>
<evidence type="ECO:0000256" key="5">
    <source>
        <dbReference type="ARBA" id="ARBA00022989"/>
    </source>
</evidence>
<keyword evidence="4 7" id="KW-0812">Transmembrane</keyword>
<accession>A0A4U1MPI1</accession>
<evidence type="ECO:0000256" key="6">
    <source>
        <dbReference type="ARBA" id="ARBA00023136"/>
    </source>
</evidence>
<feature type="transmembrane region" description="Helical" evidence="7">
    <location>
        <begin position="6"/>
        <end position="22"/>
    </location>
</feature>
<name>A0A4U1MPI1_9BACL</name>
<dbReference type="Proteomes" id="UP000310541">
    <property type="component" value="Unassembled WGS sequence"/>
</dbReference>
<comment type="subcellular location">
    <subcellularLocation>
        <location evidence="1">Cell membrane</location>
        <topology evidence="1">Multi-pass membrane protein</topology>
    </subcellularLocation>
</comment>
<keyword evidence="5 7" id="KW-1133">Transmembrane helix</keyword>
<feature type="transmembrane region" description="Helical" evidence="7">
    <location>
        <begin position="56"/>
        <end position="77"/>
    </location>
</feature>
<reference evidence="8 9" key="1">
    <citation type="submission" date="2019-04" db="EMBL/GenBank/DDBJ databases">
        <title>Genome sequence of Bacillus hwajinpoensis strain Y2.</title>
        <authorList>
            <person name="Fair J.L."/>
            <person name="Maclea K.S."/>
        </authorList>
    </citation>
    <scope>NUCLEOTIDE SEQUENCE [LARGE SCALE GENOMIC DNA]</scope>
    <source>
        <strain evidence="8 9">Y2</strain>
    </source>
</reference>
<gene>
    <name evidence="8" type="ORF">FBF83_00825</name>
</gene>
<evidence type="ECO:0000256" key="1">
    <source>
        <dbReference type="ARBA" id="ARBA00004651"/>
    </source>
</evidence>
<evidence type="ECO:0000313" key="8">
    <source>
        <dbReference type="EMBL" id="TKD72592.1"/>
    </source>
</evidence>
<evidence type="ECO:0000256" key="4">
    <source>
        <dbReference type="ARBA" id="ARBA00022692"/>
    </source>
</evidence>
<proteinExistence type="inferred from homology"/>
<evidence type="ECO:0000313" key="9">
    <source>
        <dbReference type="Proteomes" id="UP000310541"/>
    </source>
</evidence>
<dbReference type="RefSeq" id="WP_136946442.1">
    <property type="nucleotide sequence ID" value="NZ_SWFM01000001.1"/>
</dbReference>
<sequence>MGFIWSLIIGGIIGWLAGVITGRDVPGGIIGNIIAGFVGAWLGTLILGSWGPDIGGFSVIPAIIGAIILVLIVSFIMGKTRNKRDT</sequence>
<evidence type="ECO:0000256" key="7">
    <source>
        <dbReference type="SAM" id="Phobius"/>
    </source>
</evidence>
<comment type="caution">
    <text evidence="8">The sequence shown here is derived from an EMBL/GenBank/DDBJ whole genome shotgun (WGS) entry which is preliminary data.</text>
</comment>